<feature type="transmembrane region" description="Helical" evidence="1">
    <location>
        <begin position="423"/>
        <end position="446"/>
    </location>
</feature>
<keyword evidence="1" id="KW-0472">Membrane</keyword>
<keyword evidence="3" id="KW-1185">Reference proteome</keyword>
<protein>
    <recommendedName>
        <fullName evidence="4">ABC-2 type transport system permease protein</fullName>
    </recommendedName>
</protein>
<feature type="transmembrane region" description="Helical" evidence="1">
    <location>
        <begin position="128"/>
        <end position="153"/>
    </location>
</feature>
<evidence type="ECO:0000313" key="3">
    <source>
        <dbReference type="Proteomes" id="UP000199373"/>
    </source>
</evidence>
<feature type="transmembrane region" description="Helical" evidence="1">
    <location>
        <begin position="378"/>
        <end position="402"/>
    </location>
</feature>
<dbReference type="InterPro" id="IPR043742">
    <property type="entry name" value="DUF5687"/>
</dbReference>
<accession>A0A1I0M446</accession>
<evidence type="ECO:0000313" key="2">
    <source>
        <dbReference type="EMBL" id="SEV82918.1"/>
    </source>
</evidence>
<sequence>MNRFQLYRLLRKNINISYKRSPIFEQNKWAKVLTYFGGAVFVLYLIMIGSIIAMEAKGEAGRMISYMPIILAVDFYLRLIFQTTPSMMVKPYILQPISRYTAIECFLVSSHVSGYNFLWLAMFIPYSVILFFAGAGFGAILLEFIASILLIILNSQIYLFFRTLINRKVYWFLGVVLLYAIPFAPLLFSRKGNSFRSLLDTYTELAGEWYVIPVILILLILLFAINRHFQFKYVYEEISKKSEKALKHVSQFSYLNRFGLVGEYLKIEMKSNMRNKTMKSRCISSLAVVTVFSFLITYTGLYNDTVSRNYWCMYCFAIYSAITLVKIMGQEGNYIDLLMTHKENIITLLEAKYWFYSAVLGIPFLIMMPALFSGKYTLLMLLAYMFTTAGLVHFIIFQLAVYNKQTLPLQTKLTSKGNIENGIQLVIETAALLCPGVIAAVGGLLIGMTWTYVFMIVLGLGFILTHPIWIRNIYKRMMARRYENLEGFHATRQ</sequence>
<reference evidence="2 3" key="1">
    <citation type="submission" date="2016-10" db="EMBL/GenBank/DDBJ databases">
        <authorList>
            <person name="de Groot N.N."/>
        </authorList>
    </citation>
    <scope>NUCLEOTIDE SEQUENCE [LARGE SCALE GENOMIC DNA]</scope>
    <source>
        <strain evidence="2 3">TC2-24</strain>
    </source>
</reference>
<keyword evidence="1" id="KW-1133">Transmembrane helix</keyword>
<feature type="transmembrane region" description="Helical" evidence="1">
    <location>
        <begin position="452"/>
        <end position="470"/>
    </location>
</feature>
<dbReference type="AlphaFoldDB" id="A0A1I0M446"/>
<name>A0A1I0M446_9BACT</name>
<proteinExistence type="predicted"/>
<organism evidence="2 3">
    <name type="scientific">Prevotella aff. ruminicola Tc2-24</name>
    <dbReference type="NCBI Taxonomy" id="81582"/>
    <lineage>
        <taxon>Bacteria</taxon>
        <taxon>Pseudomonadati</taxon>
        <taxon>Bacteroidota</taxon>
        <taxon>Bacteroidia</taxon>
        <taxon>Bacteroidales</taxon>
        <taxon>Prevotellaceae</taxon>
        <taxon>Prevotella</taxon>
    </lineage>
</organism>
<evidence type="ECO:0000256" key="1">
    <source>
        <dbReference type="SAM" id="Phobius"/>
    </source>
</evidence>
<feature type="transmembrane region" description="Helical" evidence="1">
    <location>
        <begin position="102"/>
        <end position="122"/>
    </location>
</feature>
<evidence type="ECO:0008006" key="4">
    <source>
        <dbReference type="Google" id="ProtNLM"/>
    </source>
</evidence>
<dbReference type="Pfam" id="PF18940">
    <property type="entry name" value="DUF5687"/>
    <property type="match status" value="1"/>
</dbReference>
<feature type="transmembrane region" description="Helical" evidence="1">
    <location>
        <begin position="353"/>
        <end position="372"/>
    </location>
</feature>
<feature type="transmembrane region" description="Helical" evidence="1">
    <location>
        <begin position="308"/>
        <end position="329"/>
    </location>
</feature>
<dbReference type="EMBL" id="FOIQ01000001">
    <property type="protein sequence ID" value="SEV82918.1"/>
    <property type="molecule type" value="Genomic_DNA"/>
</dbReference>
<feature type="transmembrane region" description="Helical" evidence="1">
    <location>
        <begin position="64"/>
        <end position="81"/>
    </location>
</feature>
<dbReference type="Proteomes" id="UP000199373">
    <property type="component" value="Unassembled WGS sequence"/>
</dbReference>
<feature type="transmembrane region" description="Helical" evidence="1">
    <location>
        <begin position="32"/>
        <end position="52"/>
    </location>
</feature>
<feature type="transmembrane region" description="Helical" evidence="1">
    <location>
        <begin position="169"/>
        <end position="188"/>
    </location>
</feature>
<feature type="transmembrane region" description="Helical" evidence="1">
    <location>
        <begin position="282"/>
        <end position="302"/>
    </location>
</feature>
<dbReference type="RefSeq" id="WP_091914242.1">
    <property type="nucleotide sequence ID" value="NZ_FOIQ01000001.1"/>
</dbReference>
<gene>
    <name evidence="2" type="ORF">SAMN04487850_0288</name>
</gene>
<keyword evidence="1" id="KW-0812">Transmembrane</keyword>
<feature type="transmembrane region" description="Helical" evidence="1">
    <location>
        <begin position="208"/>
        <end position="225"/>
    </location>
</feature>